<evidence type="ECO:0000313" key="3">
    <source>
        <dbReference type="EMBL" id="EFI35225.1"/>
    </source>
</evidence>
<sequence>MNLLVPHDGSEFANKTMDKAIDFCRKLGGGKVYSVVVVPDLCISFVGRDECNLLESTLQKEGNEIKNNVQGRLTEKGVDGQVMIKSGAPEKVILETADEVDADYIVMGASGSHGADARGVLGGVTCKVINTGKRSVIVIK</sequence>
<dbReference type="OrthoDB" id="9788959at2"/>
<dbReference type="AlphaFoldDB" id="D6SKL4"/>
<dbReference type="PANTHER" id="PTHR46268">
    <property type="entry name" value="STRESS RESPONSE PROTEIN NHAX"/>
    <property type="match status" value="1"/>
</dbReference>
<dbReference type="Gene3D" id="3.40.50.620">
    <property type="entry name" value="HUPs"/>
    <property type="match status" value="1"/>
</dbReference>
<reference evidence="3" key="1">
    <citation type="submission" date="2010-05" db="EMBL/GenBank/DDBJ databases">
        <title>The draft genome of Desulfonatronospira thiodismutans ASO3-1.</title>
        <authorList>
            <consortium name="US DOE Joint Genome Institute (JGI-PGF)"/>
            <person name="Lucas S."/>
            <person name="Copeland A."/>
            <person name="Lapidus A."/>
            <person name="Cheng J.-F."/>
            <person name="Bruce D."/>
            <person name="Goodwin L."/>
            <person name="Pitluck S."/>
            <person name="Chertkov O."/>
            <person name="Brettin T."/>
            <person name="Detter J.C."/>
            <person name="Han C."/>
            <person name="Land M.L."/>
            <person name="Hauser L."/>
            <person name="Kyrpides N."/>
            <person name="Mikhailova N."/>
            <person name="Muyzer G."/>
            <person name="Woyke T."/>
        </authorList>
    </citation>
    <scope>NUCLEOTIDE SEQUENCE [LARGE SCALE GENOMIC DNA]</scope>
    <source>
        <strain evidence="3">ASO3-1</strain>
    </source>
</reference>
<dbReference type="RefSeq" id="WP_008868359.1">
    <property type="nucleotide sequence ID" value="NZ_ACJN02000001.1"/>
</dbReference>
<gene>
    <name evidence="3" type="ORF">Dthio_PD2634</name>
</gene>
<proteinExistence type="inferred from homology"/>
<dbReference type="SUPFAM" id="SSF52402">
    <property type="entry name" value="Adenine nucleotide alpha hydrolases-like"/>
    <property type="match status" value="1"/>
</dbReference>
<evidence type="ECO:0000256" key="1">
    <source>
        <dbReference type="ARBA" id="ARBA00008791"/>
    </source>
</evidence>
<keyword evidence="4" id="KW-1185">Reference proteome</keyword>
<dbReference type="PANTHER" id="PTHR46268:SF6">
    <property type="entry name" value="UNIVERSAL STRESS PROTEIN UP12"/>
    <property type="match status" value="1"/>
</dbReference>
<dbReference type="InterPro" id="IPR014729">
    <property type="entry name" value="Rossmann-like_a/b/a_fold"/>
</dbReference>
<accession>D6SKL4</accession>
<evidence type="ECO:0000259" key="2">
    <source>
        <dbReference type="Pfam" id="PF00582"/>
    </source>
</evidence>
<dbReference type="CDD" id="cd00293">
    <property type="entry name" value="USP-like"/>
    <property type="match status" value="1"/>
</dbReference>
<feature type="domain" description="UspA" evidence="2">
    <location>
        <begin position="2"/>
        <end position="140"/>
    </location>
</feature>
<protein>
    <submittedName>
        <fullName evidence="3">UspA domain protein</fullName>
    </submittedName>
</protein>
<comment type="similarity">
    <text evidence="1">Belongs to the universal stress protein A family.</text>
</comment>
<dbReference type="InterPro" id="IPR006016">
    <property type="entry name" value="UspA"/>
</dbReference>
<comment type="caution">
    <text evidence="3">The sequence shown here is derived from an EMBL/GenBank/DDBJ whole genome shotgun (WGS) entry which is preliminary data.</text>
</comment>
<organism evidence="3 4">
    <name type="scientific">Desulfonatronospira thiodismutans ASO3-1</name>
    <dbReference type="NCBI Taxonomy" id="555779"/>
    <lineage>
        <taxon>Bacteria</taxon>
        <taxon>Pseudomonadati</taxon>
        <taxon>Thermodesulfobacteriota</taxon>
        <taxon>Desulfovibrionia</taxon>
        <taxon>Desulfovibrionales</taxon>
        <taxon>Desulfonatronovibrionaceae</taxon>
        <taxon>Desulfonatronospira</taxon>
    </lineage>
</organism>
<dbReference type="Proteomes" id="UP000005496">
    <property type="component" value="Unassembled WGS sequence"/>
</dbReference>
<name>D6SKL4_9BACT</name>
<dbReference type="Pfam" id="PF00582">
    <property type="entry name" value="Usp"/>
    <property type="match status" value="1"/>
</dbReference>
<dbReference type="EMBL" id="ACJN02000001">
    <property type="protein sequence ID" value="EFI35225.1"/>
    <property type="molecule type" value="Genomic_DNA"/>
</dbReference>
<dbReference type="eggNOG" id="COG0589">
    <property type="taxonomic scope" value="Bacteria"/>
</dbReference>
<evidence type="ECO:0000313" key="4">
    <source>
        <dbReference type="Proteomes" id="UP000005496"/>
    </source>
</evidence>